<keyword evidence="19" id="KW-1185">Reference proteome</keyword>
<feature type="transmembrane region" description="Helical" evidence="14">
    <location>
        <begin position="7"/>
        <end position="24"/>
    </location>
</feature>
<dbReference type="EMBL" id="CAMXCT020000505">
    <property type="protein sequence ID" value="CAL1133055.1"/>
    <property type="molecule type" value="Genomic_DNA"/>
</dbReference>
<evidence type="ECO:0000259" key="15">
    <source>
        <dbReference type="PROSITE" id="PS50850"/>
    </source>
</evidence>
<proteinExistence type="inferred from homology"/>
<gene>
    <name evidence="16" type="ORF">C1SCF055_LOCUS7617</name>
</gene>
<comment type="similarity">
    <text evidence="2">Belongs to the major facilitator superfamily. Sugar transporter (TC 2.A.1.1) family.</text>
</comment>
<dbReference type="PANTHER" id="PTHR48022:SF2">
    <property type="entry name" value="PLASTIDIC GLUCOSE TRANSPORTER 4"/>
    <property type="match status" value="1"/>
</dbReference>
<keyword evidence="18" id="KW-0762">Sugar transport</keyword>
<keyword evidence="5 14" id="KW-1133">Transmembrane helix</keyword>
<feature type="transmembrane region" description="Helical" evidence="14">
    <location>
        <begin position="311"/>
        <end position="331"/>
    </location>
</feature>
<feature type="transmembrane region" description="Helical" evidence="14">
    <location>
        <begin position="67"/>
        <end position="87"/>
    </location>
</feature>
<dbReference type="Pfam" id="PF00083">
    <property type="entry name" value="Sugar_tr"/>
    <property type="match status" value="1"/>
</dbReference>
<comment type="catalytic activity">
    <reaction evidence="12">
        <text>D-fructose(out) = D-fructose(in)</text>
        <dbReference type="Rhea" id="RHEA:60372"/>
        <dbReference type="ChEBI" id="CHEBI:37721"/>
    </reaction>
    <physiologicalReaction direction="left-to-right" evidence="12">
        <dbReference type="Rhea" id="RHEA:60373"/>
    </physiologicalReaction>
</comment>
<dbReference type="PANTHER" id="PTHR48022">
    <property type="entry name" value="PLASTIDIC GLUCOSE TRANSPORTER 4"/>
    <property type="match status" value="1"/>
</dbReference>
<dbReference type="OrthoDB" id="6612291at2759"/>
<feature type="transmembrane region" description="Helical" evidence="14">
    <location>
        <begin position="158"/>
        <end position="179"/>
    </location>
</feature>
<feature type="transmembrane region" description="Helical" evidence="14">
    <location>
        <begin position="429"/>
        <end position="453"/>
    </location>
</feature>
<evidence type="ECO:0000256" key="7">
    <source>
        <dbReference type="ARBA" id="ARBA00044637"/>
    </source>
</evidence>
<feature type="transmembrane region" description="Helical" evidence="14">
    <location>
        <begin position="125"/>
        <end position="146"/>
    </location>
</feature>
<keyword evidence="4 14" id="KW-0812">Transmembrane</keyword>
<dbReference type="GO" id="GO:0016020">
    <property type="term" value="C:membrane"/>
    <property type="evidence" value="ECO:0007669"/>
    <property type="project" value="UniProtKB-SubCell"/>
</dbReference>
<keyword evidence="6 14" id="KW-0472">Membrane</keyword>
<evidence type="ECO:0000313" key="19">
    <source>
        <dbReference type="Proteomes" id="UP001152797"/>
    </source>
</evidence>
<comment type="catalytic activity">
    <reaction evidence="7">
        <text>D-galactose(in) = D-galactose(out)</text>
        <dbReference type="Rhea" id="RHEA:34915"/>
        <dbReference type="ChEBI" id="CHEBI:4139"/>
    </reaction>
    <physiologicalReaction direction="right-to-left" evidence="7">
        <dbReference type="Rhea" id="RHEA:34917"/>
    </physiologicalReaction>
</comment>
<dbReference type="PRINTS" id="PR00171">
    <property type="entry name" value="SUGRTRNSPORT"/>
</dbReference>
<evidence type="ECO:0000313" key="16">
    <source>
        <dbReference type="EMBL" id="CAI3979680.1"/>
    </source>
</evidence>
<feature type="domain" description="Major facilitator superfamily (MFS) profile" evidence="15">
    <location>
        <begin position="11"/>
        <end position="457"/>
    </location>
</feature>
<comment type="subcellular location">
    <subcellularLocation>
        <location evidence="1">Membrane</location>
        <topology evidence="1">Multi-pass membrane protein</topology>
    </subcellularLocation>
</comment>
<feature type="transmembrane region" description="Helical" evidence="14">
    <location>
        <begin position="276"/>
        <end position="299"/>
    </location>
</feature>
<reference evidence="17" key="2">
    <citation type="submission" date="2024-04" db="EMBL/GenBank/DDBJ databases">
        <authorList>
            <person name="Chen Y."/>
            <person name="Shah S."/>
            <person name="Dougan E. K."/>
            <person name="Thang M."/>
            <person name="Chan C."/>
        </authorList>
    </citation>
    <scope>NUCLEOTIDE SEQUENCE [LARGE SCALE GENOMIC DNA]</scope>
</reference>
<dbReference type="InterPro" id="IPR036259">
    <property type="entry name" value="MFS_trans_sf"/>
</dbReference>
<dbReference type="Gene3D" id="1.20.1250.20">
    <property type="entry name" value="MFS general substrate transporter like domains"/>
    <property type="match status" value="1"/>
</dbReference>
<feature type="transmembrane region" description="Helical" evidence="14">
    <location>
        <begin position="403"/>
        <end position="423"/>
    </location>
</feature>
<comment type="catalytic activity">
    <reaction evidence="11">
        <text>D-glucosamine(out) = D-glucosamine(in)</text>
        <dbReference type="Rhea" id="RHEA:78423"/>
        <dbReference type="ChEBI" id="CHEBI:58723"/>
    </reaction>
    <physiologicalReaction direction="left-to-right" evidence="11">
        <dbReference type="Rhea" id="RHEA:78424"/>
    </physiologicalReaction>
</comment>
<evidence type="ECO:0000256" key="10">
    <source>
        <dbReference type="ARBA" id="ARBA00044662"/>
    </source>
</evidence>
<evidence type="ECO:0000256" key="12">
    <source>
        <dbReference type="ARBA" id="ARBA00044710"/>
    </source>
</evidence>
<comment type="caution">
    <text evidence="16">The sequence shown here is derived from an EMBL/GenBank/DDBJ whole genome shotgun (WGS) entry which is preliminary data.</text>
</comment>
<dbReference type="EMBL" id="CAMXCT030000505">
    <property type="protein sequence ID" value="CAL4766992.1"/>
    <property type="molecule type" value="Genomic_DNA"/>
</dbReference>
<protein>
    <recommendedName>
        <fullName evidence="13">Hexose transporter 1</fullName>
    </recommendedName>
</protein>
<evidence type="ECO:0000313" key="18">
    <source>
        <dbReference type="EMBL" id="CAL4766992.1"/>
    </source>
</evidence>
<dbReference type="SUPFAM" id="SSF103473">
    <property type="entry name" value="MFS general substrate transporter"/>
    <property type="match status" value="1"/>
</dbReference>
<comment type="catalytic activity">
    <reaction evidence="8">
        <text>D-glucose(out) = D-glucose(in)</text>
        <dbReference type="Rhea" id="RHEA:60376"/>
        <dbReference type="ChEBI" id="CHEBI:4167"/>
    </reaction>
    <physiologicalReaction direction="left-to-right" evidence="8">
        <dbReference type="Rhea" id="RHEA:60377"/>
    </physiologicalReaction>
</comment>
<feature type="transmembrane region" description="Helical" evidence="14">
    <location>
        <begin position="99"/>
        <end position="119"/>
    </location>
</feature>
<dbReference type="PROSITE" id="PS50850">
    <property type="entry name" value="MFS"/>
    <property type="match status" value="1"/>
</dbReference>
<comment type="catalytic activity">
    <reaction evidence="10">
        <text>D-mannose(out) = D-mannose(in)</text>
        <dbReference type="Rhea" id="RHEA:78391"/>
        <dbReference type="ChEBI" id="CHEBI:4208"/>
    </reaction>
    <physiologicalReaction direction="left-to-right" evidence="10">
        <dbReference type="Rhea" id="RHEA:78392"/>
    </physiologicalReaction>
</comment>
<evidence type="ECO:0000313" key="17">
    <source>
        <dbReference type="EMBL" id="CAL1133055.1"/>
    </source>
</evidence>
<dbReference type="InterPro" id="IPR020846">
    <property type="entry name" value="MFS_dom"/>
</dbReference>
<sequence>MATAKPETYVAVTVAMLGAAMFGFDQGNFGNVQSFESFRQEWCLGRYGDEITCSEAGALQNASWLRFVTWGATLITFGAAAGATLAGPPLCNGLGRRPCVQIVGAVCCLGCVMASYASWHSVYEFYLGRFITGCGVGISCFALPLYSAEISPPQIRGATGSLFQPNVVVGCFFSCLFTLLNNDWYMGMVLPGLAGALLLLLGQFVPESPRFLMEQALRSKGIEAATVLGTGALKRLRHGDVRPEVTEILSQIKMEMKCEPVSFRGLFKKPNLRKRVLIACALVVGQQTTGVNAFLGYAATLFKHCGIEDPIKFNSIFNSIMIFGCVAGLLLIDSKYGGRRSQLLLGTLMMGPPLVVAAVALKFGWPWLTMCMVVLYGVGFQFAWGTIPWIYPAELFSMSEKGSAVSLAVGVNYVANALVVYVTPSFMSWSTVGTLLVFGALNLLNAIFVLLFIKETKGVSLEVIPDLFGERLDESLEAEPWPGAYGKAKARERQKRLKNLVKNLVQGEGSWDIRRSSGDRERHGETRKPCAPLAPLSGMPLMKETLFFSWEIPLEKFSFGQSQLPLVDFFLRVGGPVGKIHLLESHGFDGGVIIEVSLVDLMRTSSNNRGF</sequence>
<evidence type="ECO:0000256" key="1">
    <source>
        <dbReference type="ARBA" id="ARBA00004141"/>
    </source>
</evidence>
<evidence type="ECO:0000256" key="11">
    <source>
        <dbReference type="ARBA" id="ARBA00044668"/>
    </source>
</evidence>
<evidence type="ECO:0000256" key="4">
    <source>
        <dbReference type="ARBA" id="ARBA00022692"/>
    </source>
</evidence>
<evidence type="ECO:0000256" key="9">
    <source>
        <dbReference type="ARBA" id="ARBA00044656"/>
    </source>
</evidence>
<comment type="subunit">
    <text evidence="3">Homodimer.</text>
</comment>
<dbReference type="EMBL" id="CAMXCT010000505">
    <property type="protein sequence ID" value="CAI3979680.1"/>
    <property type="molecule type" value="Genomic_DNA"/>
</dbReference>
<name>A0A9P1BUG2_9DINO</name>
<feature type="transmembrane region" description="Helical" evidence="14">
    <location>
        <begin position="343"/>
        <end position="361"/>
    </location>
</feature>
<dbReference type="GO" id="GO:0005351">
    <property type="term" value="F:carbohydrate:proton symporter activity"/>
    <property type="evidence" value="ECO:0007669"/>
    <property type="project" value="TreeGrafter"/>
</dbReference>
<dbReference type="InterPro" id="IPR005828">
    <property type="entry name" value="MFS_sugar_transport-like"/>
</dbReference>
<evidence type="ECO:0000256" key="5">
    <source>
        <dbReference type="ARBA" id="ARBA00022989"/>
    </source>
</evidence>
<evidence type="ECO:0000256" key="13">
    <source>
        <dbReference type="ARBA" id="ARBA00044780"/>
    </source>
</evidence>
<accession>A0A9P1BUG2</accession>
<comment type="catalytic activity">
    <reaction evidence="9">
        <text>D-xylose(out) = D-xylose(in)</text>
        <dbReference type="Rhea" id="RHEA:78427"/>
        <dbReference type="ChEBI" id="CHEBI:53455"/>
    </reaction>
    <physiologicalReaction direction="left-to-right" evidence="9">
        <dbReference type="Rhea" id="RHEA:78428"/>
    </physiologicalReaction>
</comment>
<evidence type="ECO:0000256" key="14">
    <source>
        <dbReference type="SAM" id="Phobius"/>
    </source>
</evidence>
<dbReference type="InterPro" id="IPR050360">
    <property type="entry name" value="MFS_Sugar_Transporters"/>
</dbReference>
<dbReference type="AlphaFoldDB" id="A0A9P1BUG2"/>
<reference evidence="16" key="1">
    <citation type="submission" date="2022-10" db="EMBL/GenBank/DDBJ databases">
        <authorList>
            <person name="Chen Y."/>
            <person name="Dougan E. K."/>
            <person name="Chan C."/>
            <person name="Rhodes N."/>
            <person name="Thang M."/>
        </authorList>
    </citation>
    <scope>NUCLEOTIDE SEQUENCE</scope>
</reference>
<evidence type="ECO:0000256" key="8">
    <source>
        <dbReference type="ARBA" id="ARBA00044648"/>
    </source>
</evidence>
<feature type="transmembrane region" description="Helical" evidence="14">
    <location>
        <begin position="367"/>
        <end position="391"/>
    </location>
</feature>
<evidence type="ECO:0000256" key="6">
    <source>
        <dbReference type="ARBA" id="ARBA00023136"/>
    </source>
</evidence>
<evidence type="ECO:0000256" key="2">
    <source>
        <dbReference type="ARBA" id="ARBA00010992"/>
    </source>
</evidence>
<organism evidence="16">
    <name type="scientific">Cladocopium goreaui</name>
    <dbReference type="NCBI Taxonomy" id="2562237"/>
    <lineage>
        <taxon>Eukaryota</taxon>
        <taxon>Sar</taxon>
        <taxon>Alveolata</taxon>
        <taxon>Dinophyceae</taxon>
        <taxon>Suessiales</taxon>
        <taxon>Symbiodiniaceae</taxon>
        <taxon>Cladocopium</taxon>
    </lineage>
</organism>
<keyword evidence="18" id="KW-0813">Transport</keyword>
<feature type="transmembrane region" description="Helical" evidence="14">
    <location>
        <begin position="185"/>
        <end position="205"/>
    </location>
</feature>
<dbReference type="InterPro" id="IPR003663">
    <property type="entry name" value="Sugar/inositol_transpt"/>
</dbReference>
<dbReference type="Proteomes" id="UP001152797">
    <property type="component" value="Unassembled WGS sequence"/>
</dbReference>
<evidence type="ECO:0000256" key="3">
    <source>
        <dbReference type="ARBA" id="ARBA00011738"/>
    </source>
</evidence>